<gene>
    <name evidence="1" type="ORF">FB475_5909</name>
</gene>
<dbReference type="PANTHER" id="PTHR38436">
    <property type="entry name" value="POLYKETIDE CYCLASE SNOAL-LIKE DOMAIN"/>
    <property type="match status" value="1"/>
</dbReference>
<dbReference type="SUPFAM" id="SSF54427">
    <property type="entry name" value="NTF2-like"/>
    <property type="match status" value="1"/>
</dbReference>
<dbReference type="Pfam" id="PF07366">
    <property type="entry name" value="SnoaL"/>
    <property type="match status" value="1"/>
</dbReference>
<dbReference type="PANTHER" id="PTHR38436:SF1">
    <property type="entry name" value="ESTER CYCLASE"/>
    <property type="match status" value="1"/>
</dbReference>
<dbReference type="EMBL" id="VFMM01000003">
    <property type="protein sequence ID" value="TQJ06252.1"/>
    <property type="molecule type" value="Genomic_DNA"/>
</dbReference>
<dbReference type="InterPro" id="IPR009959">
    <property type="entry name" value="Cyclase_SnoaL-like"/>
</dbReference>
<dbReference type="RefSeq" id="WP_141860400.1">
    <property type="nucleotide sequence ID" value="NZ_BAAAKA010000014.1"/>
</dbReference>
<name>A0A542DT30_9ACTN</name>
<evidence type="ECO:0000313" key="2">
    <source>
        <dbReference type="Proteomes" id="UP000316298"/>
    </source>
</evidence>
<keyword evidence="2" id="KW-1185">Reference proteome</keyword>
<reference evidence="1 2" key="1">
    <citation type="submission" date="2019-06" db="EMBL/GenBank/DDBJ databases">
        <title>Sequencing the genomes of 1000 actinobacteria strains.</title>
        <authorList>
            <person name="Klenk H.-P."/>
        </authorList>
    </citation>
    <scope>NUCLEOTIDE SEQUENCE [LARGE SCALE GENOMIC DNA]</scope>
    <source>
        <strain evidence="1 2">DSM 17305</strain>
    </source>
</reference>
<accession>A0A542DT30</accession>
<comment type="caution">
    <text evidence="1">The sequence shown here is derived from an EMBL/GenBank/DDBJ whole genome shotgun (WGS) entry which is preliminary data.</text>
</comment>
<evidence type="ECO:0000313" key="1">
    <source>
        <dbReference type="EMBL" id="TQJ06252.1"/>
    </source>
</evidence>
<dbReference type="GO" id="GO:0030638">
    <property type="term" value="P:polyketide metabolic process"/>
    <property type="evidence" value="ECO:0007669"/>
    <property type="project" value="InterPro"/>
</dbReference>
<dbReference type="Proteomes" id="UP000316298">
    <property type="component" value="Unassembled WGS sequence"/>
</dbReference>
<proteinExistence type="predicted"/>
<protein>
    <submittedName>
        <fullName evidence="1">Steroid delta-isomerase-like uncharacterized protein</fullName>
    </submittedName>
</protein>
<keyword evidence="1" id="KW-0413">Isomerase</keyword>
<dbReference type="GO" id="GO:0016853">
    <property type="term" value="F:isomerase activity"/>
    <property type="evidence" value="ECO:0007669"/>
    <property type="project" value="UniProtKB-KW"/>
</dbReference>
<dbReference type="Gene3D" id="3.10.450.50">
    <property type="match status" value="1"/>
</dbReference>
<dbReference type="AlphaFoldDB" id="A0A542DT30"/>
<organism evidence="1 2">
    <name type="scientific">Kribbella jejuensis</name>
    <dbReference type="NCBI Taxonomy" id="236068"/>
    <lineage>
        <taxon>Bacteria</taxon>
        <taxon>Bacillati</taxon>
        <taxon>Actinomycetota</taxon>
        <taxon>Actinomycetes</taxon>
        <taxon>Propionibacteriales</taxon>
        <taxon>Kribbellaceae</taxon>
        <taxon>Kribbella</taxon>
    </lineage>
</organism>
<sequence>MSTTERNKAVVKDFIDGLFSKGDLGAVDTYLAEDFVAHNSPGFGATPDREGFRHAATVIRAAFPDWHSELHELIAEDDLVVERFTASGTHRGEIMGVPATGKSVSLPGINIFRVRDGLIVERWGQLDELGMLRQLGLVPA</sequence>
<dbReference type="InterPro" id="IPR032710">
    <property type="entry name" value="NTF2-like_dom_sf"/>
</dbReference>
<dbReference type="OrthoDB" id="3624661at2"/>